<dbReference type="PANTHER" id="PTHR43028:SF5">
    <property type="entry name" value="3'(2'),5'-BISPHOSPHATE NUCLEOTIDASE 1"/>
    <property type="match status" value="1"/>
</dbReference>
<dbReference type="GeneID" id="5887420"/>
<dbReference type="FunFam" id="3.30.540.10:FF:000012">
    <property type="entry name" value="Blast:Putative inositol monophosphatase 3"/>
    <property type="match status" value="1"/>
</dbReference>
<feature type="binding site" evidence="7">
    <location>
        <position position="270"/>
    </location>
    <ligand>
        <name>Mg(2+)</name>
        <dbReference type="ChEBI" id="CHEBI:18420"/>
        <label>1</label>
        <note>catalytic</note>
    </ligand>
</feature>
<evidence type="ECO:0000313" key="9">
    <source>
        <dbReference type="Proteomes" id="UP000001357"/>
    </source>
</evidence>
<dbReference type="GO" id="GO:0005737">
    <property type="term" value="C:cytoplasm"/>
    <property type="evidence" value="ECO:0007669"/>
    <property type="project" value="UniProtKB-ARBA"/>
</dbReference>
<dbReference type="eggNOG" id="KOG3099">
    <property type="taxonomic scope" value="Eukaryota"/>
</dbReference>
<dbReference type="InterPro" id="IPR004119">
    <property type="entry name" value="EcKL"/>
</dbReference>
<evidence type="ECO:0000256" key="3">
    <source>
        <dbReference type="ARBA" id="ARBA00012633"/>
    </source>
</evidence>
<dbReference type="STRING" id="81824.A9UQ15"/>
<dbReference type="EMBL" id="CH991543">
    <property type="protein sequence ID" value="EDQ92968.1"/>
    <property type="molecule type" value="Genomic_DNA"/>
</dbReference>
<dbReference type="RefSeq" id="XP_001742730.1">
    <property type="nucleotide sequence ID" value="XM_001742678.1"/>
</dbReference>
<dbReference type="Proteomes" id="UP000001357">
    <property type="component" value="Unassembled WGS sequence"/>
</dbReference>
<keyword evidence="6 7" id="KW-0460">Magnesium</keyword>
<dbReference type="Pfam" id="PF02958">
    <property type="entry name" value="EcKL"/>
    <property type="match status" value="1"/>
</dbReference>
<feature type="binding site" evidence="7">
    <location>
        <position position="87"/>
    </location>
    <ligand>
        <name>Mg(2+)</name>
        <dbReference type="ChEBI" id="CHEBI:18420"/>
        <label>1</label>
        <note>catalytic</note>
    </ligand>
</feature>
<evidence type="ECO:0000313" key="8">
    <source>
        <dbReference type="EMBL" id="EDQ92968.1"/>
    </source>
</evidence>
<dbReference type="SUPFAM" id="SSF56655">
    <property type="entry name" value="Carbohydrate phosphatase"/>
    <property type="match status" value="1"/>
</dbReference>
<keyword evidence="5" id="KW-0378">Hydrolase</keyword>
<feature type="binding site" evidence="7">
    <location>
        <position position="138"/>
    </location>
    <ligand>
        <name>Mg(2+)</name>
        <dbReference type="ChEBI" id="CHEBI:18420"/>
        <label>1</label>
        <note>catalytic</note>
    </ligand>
</feature>
<name>A9UQ15_MONBE</name>
<protein>
    <recommendedName>
        <fullName evidence="3">3'(2'),5'-bisphosphate nucleotidase</fullName>
        <ecNumber evidence="3">3.1.3.7</ecNumber>
    </recommendedName>
</protein>
<dbReference type="InParanoid" id="A9UQ15"/>
<evidence type="ECO:0000256" key="1">
    <source>
        <dbReference type="ARBA" id="ARBA00001946"/>
    </source>
</evidence>
<dbReference type="Gene3D" id="3.90.1200.10">
    <property type="match status" value="1"/>
</dbReference>
<dbReference type="SUPFAM" id="SSF56112">
    <property type="entry name" value="Protein kinase-like (PK-like)"/>
    <property type="match status" value="1"/>
</dbReference>
<evidence type="ECO:0000256" key="6">
    <source>
        <dbReference type="ARBA" id="ARBA00022842"/>
    </source>
</evidence>
<dbReference type="InterPro" id="IPR011009">
    <property type="entry name" value="Kinase-like_dom_sf"/>
</dbReference>
<evidence type="ECO:0000256" key="2">
    <source>
        <dbReference type="ARBA" id="ARBA00009759"/>
    </source>
</evidence>
<dbReference type="AlphaFoldDB" id="A9UQ15"/>
<dbReference type="Gene3D" id="3.30.540.10">
    <property type="entry name" value="Fructose-1,6-Bisphosphatase, subunit A, domain 1"/>
    <property type="match status" value="1"/>
</dbReference>
<gene>
    <name evidence="8" type="ORF">MONBRDRAFT_22257</name>
</gene>
<dbReference type="KEGG" id="mbr:MONBRDRAFT_22257"/>
<keyword evidence="4 7" id="KW-0479">Metal-binding</keyword>
<accession>A9UQ15</accession>
<dbReference type="OMA" id="LMSDACR"/>
<evidence type="ECO:0000256" key="5">
    <source>
        <dbReference type="ARBA" id="ARBA00022801"/>
    </source>
</evidence>
<dbReference type="EC" id="3.1.3.7" evidence="3"/>
<organism evidence="8 9">
    <name type="scientific">Monosiga brevicollis</name>
    <name type="common">Choanoflagellate</name>
    <dbReference type="NCBI Taxonomy" id="81824"/>
    <lineage>
        <taxon>Eukaryota</taxon>
        <taxon>Choanoflagellata</taxon>
        <taxon>Craspedida</taxon>
        <taxon>Salpingoecidae</taxon>
        <taxon>Monosiga</taxon>
    </lineage>
</organism>
<dbReference type="Gene3D" id="3.40.190.80">
    <property type="match status" value="1"/>
</dbReference>
<dbReference type="PANTHER" id="PTHR43028">
    <property type="entry name" value="3'(2'),5'-BISPHOSPHATE NUCLEOTIDASE 1"/>
    <property type="match status" value="1"/>
</dbReference>
<comment type="similarity">
    <text evidence="2">Belongs to the inositol monophosphatase superfamily.</text>
</comment>
<comment type="cofactor">
    <cofactor evidence="1 7">
        <name>Mg(2+)</name>
        <dbReference type="ChEBI" id="CHEBI:18420"/>
    </cofactor>
</comment>
<proteinExistence type="inferred from homology"/>
<dbReference type="InterPro" id="IPR050725">
    <property type="entry name" value="CysQ/Inositol_MonoPase"/>
</dbReference>
<feature type="binding site" evidence="7">
    <location>
        <position position="135"/>
    </location>
    <ligand>
        <name>Mg(2+)</name>
        <dbReference type="ChEBI" id="CHEBI:18420"/>
        <label>1</label>
        <note>catalytic</note>
    </ligand>
</feature>
<dbReference type="GO" id="GO:0008441">
    <property type="term" value="F:3'(2'),5'-bisphosphate nucleotidase activity"/>
    <property type="evidence" value="ECO:0007669"/>
    <property type="project" value="UniProtKB-EC"/>
</dbReference>
<dbReference type="Pfam" id="PF00459">
    <property type="entry name" value="Inositol_P"/>
    <property type="match status" value="1"/>
</dbReference>
<dbReference type="InterPro" id="IPR000760">
    <property type="entry name" value="Inositol_monophosphatase-like"/>
</dbReference>
<evidence type="ECO:0000256" key="4">
    <source>
        <dbReference type="ARBA" id="ARBA00022723"/>
    </source>
</evidence>
<keyword evidence="9" id="KW-1185">Reference proteome</keyword>
<evidence type="ECO:0000256" key="7">
    <source>
        <dbReference type="PIRSR" id="PIRSR600760-2"/>
    </source>
</evidence>
<reference evidence="8 9" key="1">
    <citation type="journal article" date="2008" name="Nature">
        <title>The genome of the choanoflagellate Monosiga brevicollis and the origin of metazoans.</title>
        <authorList>
            <consortium name="JGI Sequencing"/>
            <person name="King N."/>
            <person name="Westbrook M.J."/>
            <person name="Young S.L."/>
            <person name="Kuo A."/>
            <person name="Abedin M."/>
            <person name="Chapman J."/>
            <person name="Fairclough S."/>
            <person name="Hellsten U."/>
            <person name="Isogai Y."/>
            <person name="Letunic I."/>
            <person name="Marr M."/>
            <person name="Pincus D."/>
            <person name="Putnam N."/>
            <person name="Rokas A."/>
            <person name="Wright K.J."/>
            <person name="Zuzow R."/>
            <person name="Dirks W."/>
            <person name="Good M."/>
            <person name="Goodstein D."/>
            <person name="Lemons D."/>
            <person name="Li W."/>
            <person name="Lyons J.B."/>
            <person name="Morris A."/>
            <person name="Nichols S."/>
            <person name="Richter D.J."/>
            <person name="Salamov A."/>
            <person name="Bork P."/>
            <person name="Lim W.A."/>
            <person name="Manning G."/>
            <person name="Miller W.T."/>
            <person name="McGinnis W."/>
            <person name="Shapiro H."/>
            <person name="Tjian R."/>
            <person name="Grigoriev I.V."/>
            <person name="Rokhsar D."/>
        </authorList>
    </citation>
    <scope>NUCLEOTIDE SEQUENCE [LARGE SCALE GENOMIC DNA]</scope>
    <source>
        <strain evidence="9">MX1 / ATCC 50154</strain>
    </source>
</reference>
<sequence length="746" mass="82648">MAASQVELRQLLAASLHLATRAGQVIRDVARGGQLHAVDKALDEGHEGTAEEPSQCEDPQTMADRRAQTLIVGSLQQAWPELQIVGEEEGIITSPDDPKDLVQVPSTEHPDLEGKPWPAELAKPVDMQRVTVFVDPLDATREFTRRVYEAVTVLIGICLDGQPVAGVIGQPFKTSRVGEASVDSPGRIIYGAVGLGVYGHDPAPSMPTDAQRLRVAITASRLDGELQAALDALQPDTILRAGGTGNKMLLVLENQADLYLTTGAGTKRWDTAPGEAMFRALKGVVTNRNGEPYDYPFAKHHLLHNTKGVLGTLRPELLPVAVRCAGLDDRTADITKTPSGEPITVAWIRENLQHPKAKACIGFYAPEATAVRTRHSHVVKMVLQTPGMRKETGARTLLLKRCVAKDMTARPAGKLARDVKSYQNEAMFVRDFAQRLADEAHIAVAHPYFTHVEPHDDPLQSRFMTVVESLEDYTQLNDYTFEQACVALGTIAKMHAYFLAHPSLLATAQEHLWPQGGYWDLEKRKYDPTEIPRTPQTFGNMIARFASDEDPFFRSPEVLALGQAYRDLAPVINQRLRATGATVHTVIHGDFKAANCFFPRISAGSVAEMNPTSDDLSGGMALIDWQWTGMGLGVMDVIYMFVTCLRAPVLEREEELLEVYRQQFEMFLHKFGANISYSPEECRHDYDLATADYIRMLLGYAMQNMSPDEMARIANDKSRGIYARDKTTFKWVLQKAISLRHQLETA</sequence>
<feature type="binding site" evidence="7">
    <location>
        <position position="137"/>
    </location>
    <ligand>
        <name>Mg(2+)</name>
        <dbReference type="ChEBI" id="CHEBI:18420"/>
        <label>1</label>
        <note>catalytic</note>
    </ligand>
</feature>
<dbReference type="GO" id="GO:0046872">
    <property type="term" value="F:metal ion binding"/>
    <property type="evidence" value="ECO:0007669"/>
    <property type="project" value="UniProtKB-KW"/>
</dbReference>